<dbReference type="Proteomes" id="UP000191518">
    <property type="component" value="Unassembled WGS sequence"/>
</dbReference>
<sequence>MPPALPTEKNVRRGFVDVTAAKISNKHEGLTEIEKSFNEKMLDIQVVQMKNVKKVGILHVNNNNHLMYNKDYQATFIRLNIDDHILYESIDNRLLGI</sequence>
<organism evidence="1 2">
    <name type="scientific">Penicillium vulpinum</name>
    <dbReference type="NCBI Taxonomy" id="29845"/>
    <lineage>
        <taxon>Eukaryota</taxon>
        <taxon>Fungi</taxon>
        <taxon>Dikarya</taxon>
        <taxon>Ascomycota</taxon>
        <taxon>Pezizomycotina</taxon>
        <taxon>Eurotiomycetes</taxon>
        <taxon>Eurotiomycetidae</taxon>
        <taxon>Eurotiales</taxon>
        <taxon>Aspergillaceae</taxon>
        <taxon>Penicillium</taxon>
    </lineage>
</organism>
<evidence type="ECO:0000313" key="2">
    <source>
        <dbReference type="Proteomes" id="UP000191518"/>
    </source>
</evidence>
<gene>
    <name evidence="1" type="ORF">PENVUL_c077G10268</name>
</gene>
<proteinExistence type="predicted"/>
<dbReference type="EMBL" id="MDYP01000077">
    <property type="protein sequence ID" value="OQD97890.1"/>
    <property type="molecule type" value="Genomic_DNA"/>
</dbReference>
<accession>A0A1V6R8Q1</accession>
<dbReference type="AlphaFoldDB" id="A0A1V6R8Q1"/>
<name>A0A1V6R8Q1_9EURO</name>
<keyword evidence="2" id="KW-1185">Reference proteome</keyword>
<protein>
    <submittedName>
        <fullName evidence="1">Uncharacterized protein</fullName>
    </submittedName>
</protein>
<evidence type="ECO:0000313" key="1">
    <source>
        <dbReference type="EMBL" id="OQD97890.1"/>
    </source>
</evidence>
<comment type="caution">
    <text evidence="1">The sequence shown here is derived from an EMBL/GenBank/DDBJ whole genome shotgun (WGS) entry which is preliminary data.</text>
</comment>
<reference evidence="2" key="1">
    <citation type="journal article" date="2017" name="Nat. Microbiol.">
        <title>Global analysis of biosynthetic gene clusters reveals vast potential of secondary metabolite production in Penicillium species.</title>
        <authorList>
            <person name="Nielsen J.C."/>
            <person name="Grijseels S."/>
            <person name="Prigent S."/>
            <person name="Ji B."/>
            <person name="Dainat J."/>
            <person name="Nielsen K.F."/>
            <person name="Frisvad J.C."/>
            <person name="Workman M."/>
            <person name="Nielsen J."/>
        </authorList>
    </citation>
    <scope>NUCLEOTIDE SEQUENCE [LARGE SCALE GENOMIC DNA]</scope>
    <source>
        <strain evidence="2">IBT 29486</strain>
    </source>
</reference>